<keyword evidence="3 7" id="KW-0812">Transmembrane</keyword>
<evidence type="ECO:0000256" key="3">
    <source>
        <dbReference type="ARBA" id="ARBA00022692"/>
    </source>
</evidence>
<dbReference type="InterPro" id="IPR058982">
    <property type="entry name" value="Beta-barrel_AprE"/>
</dbReference>
<dbReference type="Pfam" id="PF26002">
    <property type="entry name" value="Beta-barrel_AprE"/>
    <property type="match status" value="1"/>
</dbReference>
<keyword evidence="5 7" id="KW-0472">Membrane</keyword>
<evidence type="ECO:0000313" key="11">
    <source>
        <dbReference type="EMBL" id="QOE27640.1"/>
    </source>
</evidence>
<dbReference type="EMBL" id="FILR01000008">
    <property type="protein sequence ID" value="CYX47029.1"/>
    <property type="molecule type" value="Genomic_DNA"/>
</dbReference>
<name>A0A0Z8BZ19_STRSU</name>
<dbReference type="AlphaFoldDB" id="A0A0Z8BZ19"/>
<dbReference type="Proteomes" id="UP000071601">
    <property type="component" value="Unassembled WGS sequence"/>
</dbReference>
<dbReference type="Gene3D" id="2.40.50.100">
    <property type="match status" value="1"/>
</dbReference>
<dbReference type="EMBL" id="FIIF01000006">
    <property type="protein sequence ID" value="CYV67724.1"/>
    <property type="molecule type" value="Genomic_DNA"/>
</dbReference>
<reference evidence="11 14" key="2">
    <citation type="submission" date="2020-07" db="EMBL/GenBank/DDBJ databases">
        <title>Complete genome sequences of Streptococcus suis pig pathogenic strain 10, 13-00283-02 and 16085/3b.</title>
        <authorList>
            <person name="Bunk B."/>
            <person name="Jakobczak B."/>
            <person name="Florian V."/>
            <person name="Dittmar D."/>
            <person name="Maeder U."/>
            <person name="Jarek M."/>
            <person name="Baums C.G."/>
            <person name="Haeussler S."/>
            <person name="Voelker U."/>
            <person name="Michalik S."/>
        </authorList>
    </citation>
    <scope>NUCLEOTIDE SEQUENCE [LARGE SCALE GENOMIC DNA]</scope>
    <source>
        <strain evidence="11 14">13-00283-02</strain>
    </source>
</reference>
<keyword evidence="4 7" id="KW-1133">Transmembrane helix</keyword>
<evidence type="ECO:0000256" key="1">
    <source>
        <dbReference type="ARBA" id="ARBA00004167"/>
    </source>
</evidence>
<feature type="transmembrane region" description="Helical" evidence="7">
    <location>
        <begin position="21"/>
        <end position="45"/>
    </location>
</feature>
<organism evidence="9 13">
    <name type="scientific">Streptococcus suis</name>
    <dbReference type="NCBI Taxonomy" id="1307"/>
    <lineage>
        <taxon>Bacteria</taxon>
        <taxon>Bacillati</taxon>
        <taxon>Bacillota</taxon>
        <taxon>Bacilli</taxon>
        <taxon>Lactobacillales</taxon>
        <taxon>Streptococcaceae</taxon>
        <taxon>Streptococcus</taxon>
    </lineage>
</organism>
<dbReference type="PATRIC" id="fig|1307.470.peg.1772"/>
<dbReference type="Gene3D" id="1.10.287.1490">
    <property type="match status" value="1"/>
</dbReference>
<sequence>MKLYNKSELRYSRIFFDKRPPAYAFILIFSTLATLIIAFAVSAYLPKNYIVKARGTSVITGTEYVSALSNGKIVTLHKKEGDSVKAGEVILSLSSGQEGLQTESLTKQLDKLKAKESLFQKYEQSLNEKVNYMANSGEEQEYYGKVEYYLSQLSSENYNDGSQYAKLQEEYTKLNKLVAEKSQLETDLSSYQSQLANLEAELATLSVQETAETNSDSETSSSSVDTSSNSIQLEQLNAKISEVKIKIETTTSSIQGKGTEIESLQSSIREMERSYNDPTSQAYNTYAQLISELGTARAANNKSITELEANLGIATGQDRGLTVSASSDGTLHYVTPLKQGMSVQQNQTVAEIAGSDREAYVEAFVLATDISRVTVGAEVDIAITGVNSQKFGTLKGAVTQIDSGTITQETQNGNVSFYKVVVALEELTLKKDEEIVVLQKDMPVEARIVYDNETYLDWILELLSFKQ</sequence>
<dbReference type="Proteomes" id="UP000516797">
    <property type="component" value="Chromosome"/>
</dbReference>
<gene>
    <name evidence="9" type="ORF">ERS132444_01006</name>
    <name evidence="10" type="ORF">ERS132525_00973</name>
    <name evidence="11" type="ORF">SSU1300283_00310</name>
</gene>
<evidence type="ECO:0000313" key="9">
    <source>
        <dbReference type="EMBL" id="CYV67724.1"/>
    </source>
</evidence>
<evidence type="ECO:0000256" key="4">
    <source>
        <dbReference type="ARBA" id="ARBA00022989"/>
    </source>
</evidence>
<reference evidence="12 13" key="1">
    <citation type="submission" date="2016-02" db="EMBL/GenBank/DDBJ databases">
        <authorList>
            <consortium name="Pathogen Informatics"/>
        </authorList>
    </citation>
    <scope>NUCLEOTIDE SEQUENCE [LARGE SCALE GENOMIC DNA]</scope>
    <source>
        <strain evidence="9 13">LSS82</strain>
        <strain evidence="10 12">SS985</strain>
    </source>
</reference>
<dbReference type="PANTHER" id="PTHR30386:SF26">
    <property type="entry name" value="TRANSPORT PROTEIN COMB"/>
    <property type="match status" value="1"/>
</dbReference>
<feature type="region of interest" description="Disordered" evidence="6">
    <location>
        <begin position="207"/>
        <end position="229"/>
    </location>
</feature>
<dbReference type="EMBL" id="CP058741">
    <property type="protein sequence ID" value="QOE27640.1"/>
    <property type="molecule type" value="Genomic_DNA"/>
</dbReference>
<proteinExistence type="inferred from homology"/>
<evidence type="ECO:0000256" key="6">
    <source>
        <dbReference type="SAM" id="MobiDB-lite"/>
    </source>
</evidence>
<comment type="subcellular location">
    <subcellularLocation>
        <location evidence="1">Membrane</location>
        <topology evidence="1">Single-pass membrane protein</topology>
    </subcellularLocation>
</comment>
<accession>A0A0Z8BZ19</accession>
<evidence type="ECO:0000256" key="5">
    <source>
        <dbReference type="ARBA" id="ARBA00023136"/>
    </source>
</evidence>
<dbReference type="PRINTS" id="PR01490">
    <property type="entry name" value="RTXTOXIND"/>
</dbReference>
<feature type="compositionally biased region" description="Low complexity" evidence="6">
    <location>
        <begin position="212"/>
        <end position="229"/>
    </location>
</feature>
<dbReference type="GO" id="GO:0016020">
    <property type="term" value="C:membrane"/>
    <property type="evidence" value="ECO:0007669"/>
    <property type="project" value="UniProtKB-SubCell"/>
</dbReference>
<dbReference type="Proteomes" id="UP000074825">
    <property type="component" value="Unassembled WGS sequence"/>
</dbReference>
<evidence type="ECO:0000313" key="10">
    <source>
        <dbReference type="EMBL" id="CYX47029.1"/>
    </source>
</evidence>
<dbReference type="PANTHER" id="PTHR30386">
    <property type="entry name" value="MEMBRANE FUSION SUBUNIT OF EMRAB-TOLC MULTIDRUG EFFLUX PUMP"/>
    <property type="match status" value="1"/>
</dbReference>
<feature type="domain" description="AprE-like beta-barrel" evidence="8">
    <location>
        <begin position="360"/>
        <end position="449"/>
    </location>
</feature>
<evidence type="ECO:0000313" key="14">
    <source>
        <dbReference type="Proteomes" id="UP000516797"/>
    </source>
</evidence>
<dbReference type="Gene3D" id="2.40.30.170">
    <property type="match status" value="1"/>
</dbReference>
<evidence type="ECO:0000256" key="7">
    <source>
        <dbReference type="SAM" id="Phobius"/>
    </source>
</evidence>
<evidence type="ECO:0000313" key="12">
    <source>
        <dbReference type="Proteomes" id="UP000071601"/>
    </source>
</evidence>
<dbReference type="InterPro" id="IPR050739">
    <property type="entry name" value="MFP"/>
</dbReference>
<comment type="similarity">
    <text evidence="2">Belongs to the membrane fusion protein (MFP) (TC 8.A.1) family.</text>
</comment>
<protein>
    <submittedName>
        <fullName evidence="9">Secretion protein HlyD family protein</fullName>
    </submittedName>
</protein>
<evidence type="ECO:0000259" key="8">
    <source>
        <dbReference type="Pfam" id="PF26002"/>
    </source>
</evidence>
<evidence type="ECO:0000313" key="13">
    <source>
        <dbReference type="Proteomes" id="UP000074825"/>
    </source>
</evidence>
<evidence type="ECO:0000256" key="2">
    <source>
        <dbReference type="ARBA" id="ARBA00009477"/>
    </source>
</evidence>